<sequence>MKKKIIFSILAPPYCSWAQPLTDRPRTDSSERLFVKCQSTEIMFLIDTGATTSLIPNTNVQRLGLNTDTSDRLITAANGSAIQTFGAVSLSICLGKSFKWKFVSGDLKFGIIGMDFLSHFGFEISTRHHTLNHQGTNIPTISCSDSNLESGSLAYYRTDPAISQVQGIMSNFEKLINKVNLTPVPSTQGHALLDELVTTTLLKLDDVDISSHASDREVRKSAINQVMHFANLLDKPTVVLGEKGHLSEPSDVSSRPKKHSADFPSTSTNHRELSTLPYMKRKTTTHNDRPNIRRMPTRLKSSPADVASAAIRPAQHSSGLALHHPSPLQSDSPSRSVSTDSQHWTRESLNH</sequence>
<protein>
    <recommendedName>
        <fullName evidence="2">BAG domain-containing protein</fullName>
    </recommendedName>
</protein>
<dbReference type="GO" id="GO:0004190">
    <property type="term" value="F:aspartic-type endopeptidase activity"/>
    <property type="evidence" value="ECO:0007669"/>
    <property type="project" value="InterPro"/>
</dbReference>
<dbReference type="SUPFAM" id="SSF63491">
    <property type="entry name" value="BAG domain"/>
    <property type="match status" value="1"/>
</dbReference>
<organism evidence="3 4">
    <name type="scientific">Nesidiocoris tenuis</name>
    <dbReference type="NCBI Taxonomy" id="355587"/>
    <lineage>
        <taxon>Eukaryota</taxon>
        <taxon>Metazoa</taxon>
        <taxon>Ecdysozoa</taxon>
        <taxon>Arthropoda</taxon>
        <taxon>Hexapoda</taxon>
        <taxon>Insecta</taxon>
        <taxon>Pterygota</taxon>
        <taxon>Neoptera</taxon>
        <taxon>Paraneoptera</taxon>
        <taxon>Hemiptera</taxon>
        <taxon>Heteroptera</taxon>
        <taxon>Panheteroptera</taxon>
        <taxon>Cimicomorpha</taxon>
        <taxon>Miridae</taxon>
        <taxon>Dicyphina</taxon>
        <taxon>Nesidiocoris</taxon>
    </lineage>
</organism>
<dbReference type="Gene3D" id="1.20.58.120">
    <property type="entry name" value="BAG domain"/>
    <property type="match status" value="1"/>
</dbReference>
<dbReference type="InterPro" id="IPR036533">
    <property type="entry name" value="BAG_dom_sf"/>
</dbReference>
<dbReference type="Gene3D" id="2.40.70.10">
    <property type="entry name" value="Acid Proteases"/>
    <property type="match status" value="1"/>
</dbReference>
<gene>
    <name evidence="3" type="ORF">NTEN_LOCUS18699</name>
</gene>
<dbReference type="SUPFAM" id="SSF50630">
    <property type="entry name" value="Acid proteases"/>
    <property type="match status" value="1"/>
</dbReference>
<dbReference type="AlphaFoldDB" id="A0A6H5HBR8"/>
<evidence type="ECO:0000259" key="2">
    <source>
        <dbReference type="Pfam" id="PF02179"/>
    </source>
</evidence>
<dbReference type="GO" id="GO:0006508">
    <property type="term" value="P:proteolysis"/>
    <property type="evidence" value="ECO:0007669"/>
    <property type="project" value="InterPro"/>
</dbReference>
<evidence type="ECO:0000313" key="3">
    <source>
        <dbReference type="EMBL" id="CAB0014248.1"/>
    </source>
</evidence>
<feature type="region of interest" description="Disordered" evidence="1">
    <location>
        <begin position="243"/>
        <end position="351"/>
    </location>
</feature>
<dbReference type="InterPro" id="IPR003103">
    <property type="entry name" value="BAG_domain"/>
</dbReference>
<dbReference type="Pfam" id="PF02179">
    <property type="entry name" value="BAG"/>
    <property type="match status" value="1"/>
</dbReference>
<feature type="non-terminal residue" evidence="3">
    <location>
        <position position="351"/>
    </location>
</feature>
<reference evidence="3 4" key="1">
    <citation type="submission" date="2020-02" db="EMBL/GenBank/DDBJ databases">
        <authorList>
            <person name="Ferguson B K."/>
        </authorList>
    </citation>
    <scope>NUCLEOTIDE SEQUENCE [LARGE SCALE GENOMIC DNA]</scope>
</reference>
<feature type="domain" description="BAG" evidence="2">
    <location>
        <begin position="166"/>
        <end position="235"/>
    </location>
</feature>
<dbReference type="OrthoDB" id="6627541at2759"/>
<dbReference type="InterPro" id="IPR001969">
    <property type="entry name" value="Aspartic_peptidase_AS"/>
</dbReference>
<dbReference type="InterPro" id="IPR021109">
    <property type="entry name" value="Peptidase_aspartic_dom_sf"/>
</dbReference>
<dbReference type="Pfam" id="PF13975">
    <property type="entry name" value="gag-asp_proteas"/>
    <property type="match status" value="1"/>
</dbReference>
<proteinExistence type="predicted"/>
<evidence type="ECO:0000256" key="1">
    <source>
        <dbReference type="SAM" id="MobiDB-lite"/>
    </source>
</evidence>
<feature type="compositionally biased region" description="Low complexity" evidence="1">
    <location>
        <begin position="330"/>
        <end position="341"/>
    </location>
</feature>
<dbReference type="Proteomes" id="UP000479000">
    <property type="component" value="Unassembled WGS sequence"/>
</dbReference>
<name>A0A6H5HBR8_9HEMI</name>
<dbReference type="PROSITE" id="PS00141">
    <property type="entry name" value="ASP_PROTEASE"/>
    <property type="match status" value="1"/>
</dbReference>
<dbReference type="EMBL" id="CADCXU010027569">
    <property type="protein sequence ID" value="CAB0014248.1"/>
    <property type="molecule type" value="Genomic_DNA"/>
</dbReference>
<accession>A0A6H5HBR8</accession>
<keyword evidence="4" id="KW-1185">Reference proteome</keyword>
<evidence type="ECO:0000313" key="4">
    <source>
        <dbReference type="Proteomes" id="UP000479000"/>
    </source>
</evidence>
<dbReference type="GO" id="GO:0051087">
    <property type="term" value="F:protein-folding chaperone binding"/>
    <property type="evidence" value="ECO:0007669"/>
    <property type="project" value="InterPro"/>
</dbReference>